<accession>A0A3E4QV54</accession>
<evidence type="ECO:0000313" key="3">
    <source>
        <dbReference type="EMBL" id="RGL10733.1"/>
    </source>
</evidence>
<dbReference type="EMBL" id="QSRJ01000004">
    <property type="protein sequence ID" value="RGL10733.1"/>
    <property type="molecule type" value="Genomic_DNA"/>
</dbReference>
<dbReference type="PROSITE" id="PS51644">
    <property type="entry name" value="HTH_OST"/>
    <property type="match status" value="1"/>
</dbReference>
<sequence length="355" mass="39707">MNREPDLRFAILIDADNVSEKYVQIVLDEVANAGVATYKRIYGDWTSPRLSSWKKCLLDNSIIPMQQYSYTFGKNATDSAMIIDAMDILYSGTVDGFAIVSSDSDFTRLVARLRESGMYVIGMGEQKTPRPFISACNQFKYLDLLLAARASEEEADEDEELEVPVKKRRSRSRGRKQSRASERSQDVDVELANDGNDSEALAEVDTDIEDAADAGAAQRRARRRPGDRGVLAVPAGDMPGDADALAEVSAEFSGEAEADAVEVEFGQMSKADRRRHMRMIRESINAIIDKFSDDDGWVSLGQLGDQLARRLPDFDVRNYGFKKLRPFLKSLGVYEFDEPSDDSGHRQIYLRVKAE</sequence>
<dbReference type="GO" id="GO:0004540">
    <property type="term" value="F:RNA nuclease activity"/>
    <property type="evidence" value="ECO:0007669"/>
    <property type="project" value="InterPro"/>
</dbReference>
<name>A0A3E4QV54_9ACTN</name>
<comment type="caution">
    <text evidence="3">The sequence shown here is derived from an EMBL/GenBank/DDBJ whole genome shotgun (WGS) entry which is preliminary data.</text>
</comment>
<feature type="domain" description="HTH OST-type" evidence="2">
    <location>
        <begin position="276"/>
        <end position="352"/>
    </location>
</feature>
<reference evidence="3 4" key="1">
    <citation type="submission" date="2018-08" db="EMBL/GenBank/DDBJ databases">
        <title>A genome reference for cultivated species of the human gut microbiota.</title>
        <authorList>
            <person name="Zou Y."/>
            <person name="Xue W."/>
            <person name="Luo G."/>
        </authorList>
    </citation>
    <scope>NUCLEOTIDE SEQUENCE [LARGE SCALE GENOMIC DNA]</scope>
    <source>
        <strain evidence="3 4">TF08-14</strain>
    </source>
</reference>
<dbReference type="AlphaFoldDB" id="A0A3E4QV54"/>
<dbReference type="Gene3D" id="3.30.420.610">
    <property type="entry name" value="LOTUS domain-like"/>
    <property type="match status" value="1"/>
</dbReference>
<evidence type="ECO:0000259" key="2">
    <source>
        <dbReference type="PROSITE" id="PS51644"/>
    </source>
</evidence>
<feature type="compositionally biased region" description="Acidic residues" evidence="1">
    <location>
        <begin position="187"/>
        <end position="212"/>
    </location>
</feature>
<gene>
    <name evidence="3" type="ORF">DXC81_04505</name>
</gene>
<protein>
    <submittedName>
        <fullName evidence="3">NYN domain-containing protein</fullName>
    </submittedName>
</protein>
<evidence type="ECO:0000256" key="1">
    <source>
        <dbReference type="SAM" id="MobiDB-lite"/>
    </source>
</evidence>
<feature type="compositionally biased region" description="Acidic residues" evidence="1">
    <location>
        <begin position="153"/>
        <end position="162"/>
    </location>
</feature>
<feature type="region of interest" description="Disordered" evidence="1">
    <location>
        <begin position="153"/>
        <end position="238"/>
    </location>
</feature>
<dbReference type="InterPro" id="IPR025605">
    <property type="entry name" value="OST-HTH/LOTUS_dom"/>
</dbReference>
<dbReference type="RefSeq" id="WP_117679366.1">
    <property type="nucleotide sequence ID" value="NZ_CALJOO010000065.1"/>
</dbReference>
<dbReference type="InterPro" id="IPR021139">
    <property type="entry name" value="NYN"/>
</dbReference>
<feature type="compositionally biased region" description="Basic residues" evidence="1">
    <location>
        <begin position="166"/>
        <end position="178"/>
    </location>
</feature>
<dbReference type="InterPro" id="IPR041966">
    <property type="entry name" value="LOTUS-like"/>
</dbReference>
<dbReference type="Pfam" id="PF01936">
    <property type="entry name" value="NYN"/>
    <property type="match status" value="1"/>
</dbReference>
<dbReference type="Pfam" id="PF12872">
    <property type="entry name" value="OST-HTH"/>
    <property type="match status" value="1"/>
</dbReference>
<dbReference type="CDD" id="cd11297">
    <property type="entry name" value="PIN_LabA-like_N_1"/>
    <property type="match status" value="1"/>
</dbReference>
<dbReference type="PANTHER" id="PTHR35811:SF1">
    <property type="entry name" value="HTH OST-TYPE DOMAIN-CONTAINING PROTEIN"/>
    <property type="match status" value="1"/>
</dbReference>
<evidence type="ECO:0000313" key="4">
    <source>
        <dbReference type="Proteomes" id="UP000260943"/>
    </source>
</evidence>
<organism evidence="3 4">
    <name type="scientific">Collinsella tanakaei</name>
    <dbReference type="NCBI Taxonomy" id="626935"/>
    <lineage>
        <taxon>Bacteria</taxon>
        <taxon>Bacillati</taxon>
        <taxon>Actinomycetota</taxon>
        <taxon>Coriobacteriia</taxon>
        <taxon>Coriobacteriales</taxon>
        <taxon>Coriobacteriaceae</taxon>
        <taxon>Collinsella</taxon>
    </lineage>
</organism>
<dbReference type="CDD" id="cd10146">
    <property type="entry name" value="LabA_like_C"/>
    <property type="match status" value="1"/>
</dbReference>
<dbReference type="Gene3D" id="3.40.50.1010">
    <property type="entry name" value="5'-nuclease"/>
    <property type="match status" value="1"/>
</dbReference>
<proteinExistence type="predicted"/>
<dbReference type="Proteomes" id="UP000260943">
    <property type="component" value="Unassembled WGS sequence"/>
</dbReference>
<dbReference type="PANTHER" id="PTHR35811">
    <property type="entry name" value="SLR1870 PROTEIN"/>
    <property type="match status" value="1"/>
</dbReference>